<dbReference type="InterPro" id="IPR023801">
    <property type="entry name" value="His_deacetylse_dom"/>
</dbReference>
<dbReference type="Pfam" id="PF00850">
    <property type="entry name" value="Hist_deacetyl"/>
    <property type="match status" value="1"/>
</dbReference>
<dbReference type="PRINTS" id="PR01270">
    <property type="entry name" value="HDASUPER"/>
</dbReference>
<comment type="caution">
    <text evidence="3">The sequence shown here is derived from an EMBL/GenBank/DDBJ whole genome shotgun (WGS) entry which is preliminary data.</text>
</comment>
<dbReference type="PANTHER" id="PTHR10625:SF10">
    <property type="entry name" value="HISTONE DEACETYLASE HDAC1"/>
    <property type="match status" value="1"/>
</dbReference>
<dbReference type="GO" id="GO:0004407">
    <property type="term" value="F:histone deacetylase activity"/>
    <property type="evidence" value="ECO:0007669"/>
    <property type="project" value="TreeGrafter"/>
</dbReference>
<dbReference type="InterPro" id="IPR023696">
    <property type="entry name" value="Ureohydrolase_dom_sf"/>
</dbReference>
<proteinExistence type="inferred from homology"/>
<organism evidence="3">
    <name type="scientific">Desulfobacca acetoxidans</name>
    <dbReference type="NCBI Taxonomy" id="60893"/>
    <lineage>
        <taxon>Bacteria</taxon>
        <taxon>Pseudomonadati</taxon>
        <taxon>Thermodesulfobacteriota</taxon>
        <taxon>Desulfobaccia</taxon>
        <taxon>Desulfobaccales</taxon>
        <taxon>Desulfobaccaceae</taxon>
        <taxon>Desulfobacca</taxon>
    </lineage>
</organism>
<reference evidence="3" key="1">
    <citation type="journal article" date="2020" name="mSystems">
        <title>Genome- and Community-Level Interaction Insights into Carbon Utilization and Element Cycling Functions of Hydrothermarchaeota in Hydrothermal Sediment.</title>
        <authorList>
            <person name="Zhou Z."/>
            <person name="Liu Y."/>
            <person name="Xu W."/>
            <person name="Pan J."/>
            <person name="Luo Z.H."/>
            <person name="Li M."/>
        </authorList>
    </citation>
    <scope>NUCLEOTIDE SEQUENCE [LARGE SCALE GENOMIC DNA]</scope>
    <source>
        <strain evidence="3">SpSt-853</strain>
    </source>
</reference>
<comment type="similarity">
    <text evidence="1">Belongs to the histone deacetylase family.</text>
</comment>
<gene>
    <name evidence="3" type="ORF">ENW48_09700</name>
</gene>
<dbReference type="CDD" id="cd09992">
    <property type="entry name" value="HDAC_classII"/>
    <property type="match status" value="1"/>
</dbReference>
<dbReference type="AlphaFoldDB" id="A0A7C5AMU4"/>
<dbReference type="EMBL" id="DTKJ01000064">
    <property type="protein sequence ID" value="HGZ12475.1"/>
    <property type="molecule type" value="Genomic_DNA"/>
</dbReference>
<dbReference type="PANTHER" id="PTHR10625">
    <property type="entry name" value="HISTONE DEACETYLASE HDAC1-RELATED"/>
    <property type="match status" value="1"/>
</dbReference>
<sequence length="318" mass="35366">MRKNTGLVYDEQYLKHRPGEWHPERPARLEAIMQRLGETGLLEELTLIRPYSAPLPWVERLHDKAYINRFKEACQKGHTIFGVPDCGICPDSYEVALLAVGGVFAAIENVMSGMVHNAFCAVRPPGHHAERNRALGFCFFNNVALGALYLLEHFGLTRVAIVDWDVHHGNGTQHLWEADPRVFYISLHQDPHTCYPGTGFKTEIGKGAGRGYTLNLPMPPGSGDAEYIMALGEAALPRLREYAPQFVLVSAGFDAHADDPLAHQNLSREAYRKMGRMLLELAEETAEGRLVSVLEGGYNLTVLADCVEDHLNILLGKL</sequence>
<accession>A0A7C5AMU4</accession>
<feature type="domain" description="Histone deacetylase" evidence="2">
    <location>
        <begin position="22"/>
        <end position="313"/>
    </location>
</feature>
<dbReference type="SUPFAM" id="SSF52768">
    <property type="entry name" value="Arginase/deacetylase"/>
    <property type="match status" value="1"/>
</dbReference>
<protein>
    <submittedName>
        <fullName evidence="3">Histone deacetylase</fullName>
    </submittedName>
</protein>
<dbReference type="GO" id="GO:0040029">
    <property type="term" value="P:epigenetic regulation of gene expression"/>
    <property type="evidence" value="ECO:0007669"/>
    <property type="project" value="TreeGrafter"/>
</dbReference>
<dbReference type="Gene3D" id="3.40.800.20">
    <property type="entry name" value="Histone deacetylase domain"/>
    <property type="match status" value="1"/>
</dbReference>
<dbReference type="InterPro" id="IPR037138">
    <property type="entry name" value="His_deacetylse_dom_sf"/>
</dbReference>
<evidence type="ECO:0000256" key="1">
    <source>
        <dbReference type="ARBA" id="ARBA00005947"/>
    </source>
</evidence>
<evidence type="ECO:0000259" key="2">
    <source>
        <dbReference type="Pfam" id="PF00850"/>
    </source>
</evidence>
<name>A0A7C5AMU4_9BACT</name>
<evidence type="ECO:0000313" key="3">
    <source>
        <dbReference type="EMBL" id="HGZ12475.1"/>
    </source>
</evidence>
<dbReference type="InterPro" id="IPR000286">
    <property type="entry name" value="HDACs"/>
</dbReference>